<evidence type="ECO:0000313" key="2">
    <source>
        <dbReference type="Proteomes" id="UP000325003"/>
    </source>
</evidence>
<sequence length="157" mass="16504">MFDAASALSTIHASLAAITPVNGTDEIDAATDTATNELNRAAAAIAAFANQLDDGTGFFNSSTEFGRQLAVEFDETRRGSTVFGLLHALSVPEALSAIEYALTFIQVRVGPHSNHRAVLDDASRNGLARIRDTAAEALVDAAMPADPEDEDLDDGDL</sequence>
<gene>
    <name evidence="1" type="ORF">F0U44_21970</name>
</gene>
<dbReference type="RefSeq" id="WP_149730527.1">
    <property type="nucleotide sequence ID" value="NZ_VUJV01000010.1"/>
</dbReference>
<dbReference type="AlphaFoldDB" id="A0A5B1L6E3"/>
<keyword evidence="2" id="KW-1185">Reference proteome</keyword>
<organism evidence="1 2">
    <name type="scientific">Nocardioides humilatus</name>
    <dbReference type="NCBI Taxonomy" id="2607660"/>
    <lineage>
        <taxon>Bacteria</taxon>
        <taxon>Bacillati</taxon>
        <taxon>Actinomycetota</taxon>
        <taxon>Actinomycetes</taxon>
        <taxon>Propionibacteriales</taxon>
        <taxon>Nocardioidaceae</taxon>
        <taxon>Nocardioides</taxon>
    </lineage>
</organism>
<dbReference type="EMBL" id="VUJV01000010">
    <property type="protein sequence ID" value="KAA1415349.1"/>
    <property type="molecule type" value="Genomic_DNA"/>
</dbReference>
<reference evidence="1 2" key="2">
    <citation type="submission" date="2019-09" db="EMBL/GenBank/DDBJ databases">
        <authorList>
            <person name="Jin C."/>
        </authorList>
    </citation>
    <scope>NUCLEOTIDE SEQUENCE [LARGE SCALE GENOMIC DNA]</scope>
    <source>
        <strain evidence="1 2">BN130099</strain>
    </source>
</reference>
<protein>
    <submittedName>
        <fullName evidence="1">Uncharacterized protein</fullName>
    </submittedName>
</protein>
<reference evidence="1 2" key="1">
    <citation type="submission" date="2019-09" db="EMBL/GenBank/DDBJ databases">
        <title>Nocardioides panacisoli sp. nov., isolated from the soil of a ginseng field.</title>
        <authorList>
            <person name="Cho C."/>
        </authorList>
    </citation>
    <scope>NUCLEOTIDE SEQUENCE [LARGE SCALE GENOMIC DNA]</scope>
    <source>
        <strain evidence="1 2">BN130099</strain>
    </source>
</reference>
<comment type="caution">
    <text evidence="1">The sequence shown here is derived from an EMBL/GenBank/DDBJ whole genome shotgun (WGS) entry which is preliminary data.</text>
</comment>
<name>A0A5B1L6E3_9ACTN</name>
<dbReference type="Proteomes" id="UP000325003">
    <property type="component" value="Unassembled WGS sequence"/>
</dbReference>
<evidence type="ECO:0000313" key="1">
    <source>
        <dbReference type="EMBL" id="KAA1415349.1"/>
    </source>
</evidence>
<proteinExistence type="predicted"/>
<accession>A0A5B1L6E3</accession>